<dbReference type="PANTHER" id="PTHR32387:SF0">
    <property type="entry name" value="PROTEIN NO VEIN"/>
    <property type="match status" value="1"/>
</dbReference>
<evidence type="ECO:0000259" key="2">
    <source>
        <dbReference type="Pfam" id="PF13020"/>
    </source>
</evidence>
<proteinExistence type="predicted"/>
<dbReference type="InterPro" id="IPR052957">
    <property type="entry name" value="Auxin_embryo_med"/>
</dbReference>
<dbReference type="Gene3D" id="3.30.565.10">
    <property type="entry name" value="Histidine kinase-like ATPase, C-terminal domain"/>
    <property type="match status" value="1"/>
</dbReference>
<feature type="compositionally biased region" description="Basic and acidic residues" evidence="1">
    <location>
        <begin position="2952"/>
        <end position="2978"/>
    </location>
</feature>
<feature type="compositionally biased region" description="Polar residues" evidence="1">
    <location>
        <begin position="3030"/>
        <end position="3046"/>
    </location>
</feature>
<feature type="compositionally biased region" description="Basic residues" evidence="1">
    <location>
        <begin position="3115"/>
        <end position="3126"/>
    </location>
</feature>
<name>A0A0G4GQN9_VITBC</name>
<feature type="region of interest" description="Disordered" evidence="1">
    <location>
        <begin position="2943"/>
        <end position="3004"/>
    </location>
</feature>
<feature type="compositionally biased region" description="Basic and acidic residues" evidence="1">
    <location>
        <begin position="3016"/>
        <end position="3029"/>
    </location>
</feature>
<dbReference type="Pfam" id="PF25794">
    <property type="entry name" value="SACS"/>
    <property type="match status" value="1"/>
</dbReference>
<dbReference type="NCBIfam" id="NF047352">
    <property type="entry name" value="P_loop_sacsin"/>
    <property type="match status" value="1"/>
</dbReference>
<organism evidence="4 5">
    <name type="scientific">Vitrella brassicaformis (strain CCMP3155)</name>
    <dbReference type="NCBI Taxonomy" id="1169540"/>
    <lineage>
        <taxon>Eukaryota</taxon>
        <taxon>Sar</taxon>
        <taxon>Alveolata</taxon>
        <taxon>Colpodellida</taxon>
        <taxon>Vitrellaceae</taxon>
        <taxon>Vitrella</taxon>
    </lineage>
</organism>
<feature type="compositionally biased region" description="Basic and acidic residues" evidence="1">
    <location>
        <begin position="771"/>
        <end position="789"/>
    </location>
</feature>
<protein>
    <submittedName>
        <fullName evidence="4">Uncharacterized protein</fullName>
    </submittedName>
</protein>
<dbReference type="STRING" id="1169540.A0A0G4GQN9"/>
<dbReference type="InterPro" id="IPR024975">
    <property type="entry name" value="NOV_C"/>
</dbReference>
<evidence type="ECO:0000313" key="5">
    <source>
        <dbReference type="Proteomes" id="UP000041254"/>
    </source>
</evidence>
<evidence type="ECO:0000256" key="1">
    <source>
        <dbReference type="SAM" id="MobiDB-lite"/>
    </source>
</evidence>
<feature type="region of interest" description="Disordered" evidence="1">
    <location>
        <begin position="3016"/>
        <end position="3073"/>
    </location>
</feature>
<dbReference type="InterPro" id="IPR036890">
    <property type="entry name" value="HATPase_C_sf"/>
</dbReference>
<feature type="compositionally biased region" description="Acidic residues" evidence="1">
    <location>
        <begin position="749"/>
        <end position="770"/>
    </location>
</feature>
<feature type="region of interest" description="Disordered" evidence="1">
    <location>
        <begin position="1038"/>
        <end position="1118"/>
    </location>
</feature>
<dbReference type="EMBL" id="CDMY01000760">
    <property type="protein sequence ID" value="CEM32764.1"/>
    <property type="molecule type" value="Genomic_DNA"/>
</dbReference>
<dbReference type="PANTHER" id="PTHR32387">
    <property type="entry name" value="WU:FJ29H11"/>
    <property type="match status" value="1"/>
</dbReference>
<reference evidence="4" key="1">
    <citation type="submission" date="2014-11" db="EMBL/GenBank/DDBJ databases">
        <authorList>
            <person name="Zhu J."/>
            <person name="Qi W."/>
            <person name="Song R."/>
        </authorList>
    </citation>
    <scope>NUCLEOTIDE SEQUENCE [LARGE SCALE GENOMIC DNA]</scope>
</reference>
<feature type="region of interest" description="Disordered" evidence="1">
    <location>
        <begin position="3104"/>
        <end position="3134"/>
    </location>
</feature>
<feature type="compositionally biased region" description="Basic and acidic residues" evidence="1">
    <location>
        <begin position="2888"/>
        <end position="2897"/>
    </location>
</feature>
<feature type="compositionally biased region" description="Basic and acidic residues" evidence="1">
    <location>
        <begin position="2906"/>
        <end position="2920"/>
    </location>
</feature>
<feature type="compositionally biased region" description="Basic and acidic residues" evidence="1">
    <location>
        <begin position="2991"/>
        <end position="3002"/>
    </location>
</feature>
<feature type="region of interest" description="Disordered" evidence="1">
    <location>
        <begin position="716"/>
        <end position="789"/>
    </location>
</feature>
<gene>
    <name evidence="4" type="ORF">Vbra_10212</name>
</gene>
<keyword evidence="5" id="KW-1185">Reference proteome</keyword>
<accession>A0A0G4GQN9</accession>
<dbReference type="VEuPathDB" id="CryptoDB:Vbra_10212"/>
<dbReference type="SUPFAM" id="SSF55874">
    <property type="entry name" value="ATPase domain of HSP90 chaperone/DNA topoisomerase II/histidine kinase"/>
    <property type="match status" value="1"/>
</dbReference>
<evidence type="ECO:0000259" key="3">
    <source>
        <dbReference type="Pfam" id="PF25794"/>
    </source>
</evidence>
<dbReference type="InParanoid" id="A0A0G4GQN9"/>
<feature type="compositionally biased region" description="Basic and acidic residues" evidence="1">
    <location>
        <begin position="1076"/>
        <end position="1101"/>
    </location>
</feature>
<sequence length="3304" mass="366908">MSRQPTRHNPSNPHPHRPARPPFSGSAGTGHSRPSLGDIDRKARDLLDRWMKNPSTTGLPTAEQLGSRVLEELGAGSWRDLGLPGPDQLYCFKRLQKKRQLEEDVKAIIAHRISEGGSVHFGDVVATLCTRHGMPNFVGFDVGLPFELPSLRTLAGAEGDISTLVHAYKATRSFGTAWDFSLFLQAHMESSNKTYDIGALWRHPEVVKSFALPATAEALPQVSIEQLLNHFVTYFFSVKKSGGDRATVEGFLSYLQDKKGLGADPSTLGLHLKNANFGLFIKKLIEAQREERRQFDEAMQRLTFEVIHRVTEESRETFTRNQQEVARKSSWHQIMRHIERRFKTSVQNPAVTVEMAVSAIVAAFSYSPASYNALAGLAFNTLRKLHEVPLTHQRTPGPPSGSAQEAAAAYAVHIQDGDIYECISQAMERERADLMDRKEVAREQAQVLDGDDEEEGALMILERLETLVCQTWSVNDFAALQKGPFVSFLASNEELVALLQELFQSIYSSSVGESVPSAAGVPSAHFVPAALGEDAAAATMRTPEEIDEIKGMMIECLLDYLHRQPQQLTWDTLIRMEQIVDSRCAAQGLQPSFIRSFVTFIAEDALPMLSAQGFDFSLCQSPSDPPLLLLAEFLDQYDDKRGQGREGDGDERGGALVDELICGQFLVDSLSAFRCGPLLNLITLASQAKAESQLDGLSSATQKAIVYSELLEHETAGSVQPVDGDTPAITPEPQSLRPSPERRKVSPEPDGDELDDLEGDDEIDDEGMPEEEAKRESERGRSARREREDAWLDAGQRVGEAIGEDSIIDLIASSFIEPFQDVSEALLWPVMLQHTCGPLDLFIVRHQALLRAKGVMCLYTGDPLTGKTQFLKVPINNIRFDDLSRALEEQRDGQSIARMFASLVCLHGGGAHLPAPSLLASAFESYFAALMPSLNDPPSHPGIPSLAWALITILMELPLPLATSELLVRKFLLDPLTTLRRNWAEETGVFLTRVTPREQRRLWLVAAAVGIHEWSKVLSDVLCNPSGSGWVINLPSLTLSGESPQAEDDKKMGAEEERPPTDGPAAVEPPAASALSDDKTEAHGRAEVEGRDAHAEGRAEVSDEPQPTDVEELDHAVEDSPKKKHCRWVIDDIRRHLLPAEALQATSMDPSTSEQVLTSIKWQQEMLGSALERISKDLYERDFHFIFELIQNADDNRYFTTDGTGDVMPSLQLYLTKVGIDILNNECGFEEPHMRALCAVAKSTKKREAGTNLIGRKGIGFKAVFSISDTPAIFSNGYMMHFDATTRGIGYILPHWAPEPPLLAEEQGELLLDPDVPRIPSGPLQWTTLIRLPFKTQQQAGRQEWHSKCQSELRDIRPTLLLFLNRLRRLTIVNKIHNEERLISREDLHAIALDQNGTLTLLPPDGNMDRAIVRVRLNDSHQDWLVVRKTIKPPPFAWRDKQAEGQGEGKVDQGSTVIQVAVPLPAGKLDGPLGMQPVCAFLPLRESGFRFVLQADWTVVSARDRVKEDLAWNQYLRSCMPAVILDAIDIIKALIVSSSEGSGDSTPAPLWSVSIGYLLQLLPFHYDREVERWFQPIAQQLWEDLRSKHWVMTLDGQFRLPTQCLAGPPALLRHLLTLITPEELALSTGKSFLHPAIADTLALGDPVAQKHACERIGFTAIEADFLLTFLEKLDSVDRLKGQALEWLAKVLIVLYDLTAPSAASSMPHVRGRGTAERRGNPWLARLKRLPLLALEGGERVSSEAQATQGGCFFPMDLSTSQHFQHEGPVDTVWHDCGVREGLPSPDGSATVVYWFATKLARVDRMLWTNVDEGQHPVLKSMLLRLGVRDASDDSLCDFLYEELRTERDPRVWASVVCYLFDRRSHASFCRLQSVKKLWTSMQLICLHHPPPMHHEPGTTSPDVQPSFTTTELSPLWPATWSHSAREGWDVVLASPTRHPVLFPRDMGNSFHPSEFGQTSLHREWFVVHPLYLNHNPKKDDLTVHTKAWHEFLASMGVRCFFWMTEDRIELTISQSDVESQQPNEEAVTDRVIRQGLSTALSKDHSAPDGSKWLVRTPVFPLWSGLLTDLLSSGVRDGAARVGDEHTRILCLLLQLLLSHSHEWQSGVEAKASRQHDKGQLSDLAVPSGFFLLLSRVAWLPDEYGALRPPGQLWVDQPDTRSVLSTFVPYLPPHPLWTPRVPVAPDDIPRIMDQLGIRTAIRTPEELLDVLVTWGATEKEEGDTAVQRPFRTHLRHMHAVYEMLGRLPDTKGAVSLFFKSHCAIWVPIERRTYRNKKENELRDGEWKSSDEVFLRSGRAQLWEFVSSTYRFLDVTYDIELKDFFHAKAGVSTTHAISALPELLEGLLKTAYQLRTKPHSISTFHWHKEAPILLDTTKAHEMLLGHLRDLARRIANEELLLQEEAKLAQKLRSCRIWPSALVNPQTRMCHYFDLQTCRPFVDDIIPQHATLDPRFALTAMRLPQETTNEKPIVLVGGGQPSGYGDRCDPSLWPLLGALHVPCLSDAARTDVECDDLATRLSYMRLDRFLDETGSASDVPISPLSPVDVTELLGQHAVGFLLYWAERWLRGQTTILARLFGDPQTAMERLRLHLVNCGVLRREMTASEDDVDPSETFSACRVTFQLRVATTLVIEDTVLASWDAHSSLNPDTCCFLVRVPGEWDQSLMHTTGGGKQIAPCVEYVALAAVAMVVDKLEKASEGQRQGSLRDLQEFLVGYVVPPLCIQLEGWVLGTFGDVGVEHAAAVARVLSGEGAEWDVTTWKQQLQILTAQINSGIEKRAAPLPLPRHADCESEWFALPPGPSPTHVPPALSAYASLLAAHLETHRPEEDTEGMAAQPAETAQDVAVAALDQATTEQADHSVHVKQPSQALDAASEELPDDFDPFAAPAKKTEGRKKEVWPPLPPGFGEREAIGGSERKEGEEMSETIYGMAIAAGVDFSGTRTHYGEAGASHGDAHSRGHVHEDNSENRGRPHPDKGATHDGGLVDGGYRPVDPERPPADPDRSLLSSVQEEHFLDKEKMEAEQSQRRSANEPTQSLQVELPQSASLPATPEPRPAVPPESSQEDENKEDDVAAVQQGAQPVVILMDANAVAGFLPLHHVAADTAHSHGGLPRIRSFLHPRERRQKGSARGDGVPEEKAIRLTDELLEEMMRVGRIGEGIVCEHLRLEETAKGGDPKRIVWVNEDSERGLPYDIVRARVPIHSPGDLTEDVLRDADIIEVKSSLTDDSAVVYLTLNELRLAQQIRHKYFIYRVIGLHVSDGAVAGSSENSDVDSKVRANLSVCVDPVGKIEAGEMKLLLYTGYDA</sequence>
<dbReference type="Pfam" id="PF13020">
    <property type="entry name" value="NOV_C"/>
    <property type="match status" value="1"/>
</dbReference>
<feature type="region of interest" description="Disordered" evidence="1">
    <location>
        <begin position="1"/>
        <end position="38"/>
    </location>
</feature>
<feature type="compositionally biased region" description="Acidic residues" evidence="1">
    <location>
        <begin position="2872"/>
        <end position="2881"/>
    </location>
</feature>
<feature type="compositionally biased region" description="Basic and acidic residues" evidence="1">
    <location>
        <begin position="1047"/>
        <end position="1060"/>
    </location>
</feature>
<dbReference type="OrthoDB" id="449305at2759"/>
<feature type="domain" description="Sacsin/Nov" evidence="3">
    <location>
        <begin position="1179"/>
        <end position="1373"/>
    </location>
</feature>
<evidence type="ECO:0000313" key="4">
    <source>
        <dbReference type="EMBL" id="CEM32764.1"/>
    </source>
</evidence>
<feature type="region of interest" description="Disordered" evidence="1">
    <location>
        <begin position="2871"/>
        <end position="2921"/>
    </location>
</feature>
<dbReference type="InterPro" id="IPR058210">
    <property type="entry name" value="SACS/Nov_dom"/>
</dbReference>
<dbReference type="Proteomes" id="UP000041254">
    <property type="component" value="Unassembled WGS sequence"/>
</dbReference>
<feature type="domain" description="Protein NO VEIN C-terminal" evidence="2">
    <location>
        <begin position="3156"/>
        <end position="3255"/>
    </location>
</feature>